<feature type="compositionally biased region" description="Polar residues" evidence="1">
    <location>
        <begin position="406"/>
        <end position="417"/>
    </location>
</feature>
<protein>
    <submittedName>
        <fullName evidence="2">Uncharacterized protein</fullName>
    </submittedName>
</protein>
<reference evidence="2" key="1">
    <citation type="submission" date="2013-04" db="EMBL/GenBank/DDBJ databases">
        <title>The Genome Sequence of Fonticula alba ATCC 38817.</title>
        <authorList>
            <consortium name="The Broad Institute Genomics Platform"/>
            <person name="Russ C."/>
            <person name="Cuomo C."/>
            <person name="Burger G."/>
            <person name="Gray M.W."/>
            <person name="Holland P.W.H."/>
            <person name="King N."/>
            <person name="Lang F.B.F."/>
            <person name="Roger A.J."/>
            <person name="Ruiz-Trillo I."/>
            <person name="Brown M."/>
            <person name="Walker B."/>
            <person name="Young S."/>
            <person name="Zeng Q."/>
            <person name="Gargeya S."/>
            <person name="Fitzgerald M."/>
            <person name="Haas B."/>
            <person name="Abouelleil A."/>
            <person name="Allen A.W."/>
            <person name="Alvarado L."/>
            <person name="Arachchi H.M."/>
            <person name="Berlin A.M."/>
            <person name="Chapman S.B."/>
            <person name="Gainer-Dewar J."/>
            <person name="Goldberg J."/>
            <person name="Griggs A."/>
            <person name="Gujja S."/>
            <person name="Hansen M."/>
            <person name="Howarth C."/>
            <person name="Imamovic A."/>
            <person name="Ireland A."/>
            <person name="Larimer J."/>
            <person name="McCowan C."/>
            <person name="Murphy C."/>
            <person name="Pearson M."/>
            <person name="Poon T.W."/>
            <person name="Priest M."/>
            <person name="Roberts A."/>
            <person name="Saif S."/>
            <person name="Shea T."/>
            <person name="Sisk P."/>
            <person name="Sykes S."/>
            <person name="Wortman J."/>
            <person name="Nusbaum C."/>
            <person name="Birren B."/>
        </authorList>
    </citation>
    <scope>NUCLEOTIDE SEQUENCE [LARGE SCALE GENOMIC DNA]</scope>
    <source>
        <strain evidence="2">ATCC 38817</strain>
    </source>
</reference>
<dbReference type="EMBL" id="KB932204">
    <property type="protein sequence ID" value="KCV70410.1"/>
    <property type="molecule type" value="Genomic_DNA"/>
</dbReference>
<evidence type="ECO:0000313" key="3">
    <source>
        <dbReference type="Proteomes" id="UP000030693"/>
    </source>
</evidence>
<dbReference type="GeneID" id="20527476"/>
<evidence type="ECO:0000313" key="2">
    <source>
        <dbReference type="EMBL" id="KCV70410.1"/>
    </source>
</evidence>
<evidence type="ECO:0000256" key="1">
    <source>
        <dbReference type="SAM" id="MobiDB-lite"/>
    </source>
</evidence>
<keyword evidence="3" id="KW-1185">Reference proteome</keyword>
<proteinExistence type="predicted"/>
<feature type="region of interest" description="Disordered" evidence="1">
    <location>
        <begin position="350"/>
        <end position="426"/>
    </location>
</feature>
<sequence length="475" mass="49370">MGVASVHLPAFKALEPRHSEALAPRGVLRSLLAAPKPARGIYPHAGSRHALTGPGPLDTPGRALFLVAANVALLAHNGIRLPLASGQSGCTSGRVYWCRAGVDEGTAFQRRGIRVYLPTWAGPVGLPCGGSLLGGACGTRSDPRGPWAARIARLGARAGRRPMDPMRMATDPGHDAARGRVAAGAMLPSARAAQVAVPMKTIQMGLGFTLAGRRRPPALPGRDPCPGAACVGRSARTAWRGLLGMRLGADAPRTLAGKCASACWAPSSPMGTGCLGRGPGIWWWRSSTVRARHAGRMSDLPVEARPELAIVRGVVPRVNPVDGPGQLLGMTRPLPTVSLFRQGMALARPFRGNGHLLQPTRDGRRQRGTDSPDVREADQRGPAPRSRVDANAGTGRREGAAGHASDTPSLGSSSTQPAGPAFARALGTGRGMDRCLEPAVRPGEDHCQGLVDGQWVIEGGGAAAGSGHRPSDRHP</sequence>
<dbReference type="Proteomes" id="UP000030693">
    <property type="component" value="Unassembled WGS sequence"/>
</dbReference>
<gene>
    <name evidence="2" type="ORF">H696_02751</name>
</gene>
<dbReference type="RefSeq" id="XP_009494926.1">
    <property type="nucleotide sequence ID" value="XM_009496651.1"/>
</dbReference>
<accession>A0A058Z812</accession>
<feature type="compositionally biased region" description="Basic and acidic residues" evidence="1">
    <location>
        <begin position="361"/>
        <end position="379"/>
    </location>
</feature>
<dbReference type="AlphaFoldDB" id="A0A058Z812"/>
<organism evidence="2">
    <name type="scientific">Fonticula alba</name>
    <name type="common">Slime mold</name>
    <dbReference type="NCBI Taxonomy" id="691883"/>
    <lineage>
        <taxon>Eukaryota</taxon>
        <taxon>Rotosphaerida</taxon>
        <taxon>Fonticulaceae</taxon>
        <taxon>Fonticula</taxon>
    </lineage>
</organism>
<name>A0A058Z812_FONAL</name>